<accession>A0A9D1L262</accession>
<dbReference type="Pfam" id="PF00005">
    <property type="entry name" value="ABC_tran"/>
    <property type="match status" value="2"/>
</dbReference>
<dbReference type="InterPro" id="IPR050107">
    <property type="entry name" value="ABC_carbohydrate_import_ATPase"/>
</dbReference>
<dbReference type="GO" id="GO:0005524">
    <property type="term" value="F:ATP binding"/>
    <property type="evidence" value="ECO:0007669"/>
    <property type="project" value="UniProtKB-KW"/>
</dbReference>
<gene>
    <name evidence="6" type="ORF">IAD51_03115</name>
</gene>
<comment type="caution">
    <text evidence="6">The sequence shown here is derived from an EMBL/GenBank/DDBJ whole genome shotgun (WGS) entry which is preliminary data.</text>
</comment>
<keyword evidence="1" id="KW-0813">Transport</keyword>
<dbReference type="Gene3D" id="3.40.50.300">
    <property type="entry name" value="P-loop containing nucleotide triphosphate hydrolases"/>
    <property type="match status" value="2"/>
</dbReference>
<keyword evidence="4 6" id="KW-0067">ATP-binding</keyword>
<dbReference type="PROSITE" id="PS50893">
    <property type="entry name" value="ABC_TRANSPORTER_2"/>
    <property type="match status" value="2"/>
</dbReference>
<dbReference type="InterPro" id="IPR003593">
    <property type="entry name" value="AAA+_ATPase"/>
</dbReference>
<dbReference type="InterPro" id="IPR027417">
    <property type="entry name" value="P-loop_NTPase"/>
</dbReference>
<evidence type="ECO:0000313" key="6">
    <source>
        <dbReference type="EMBL" id="HIU21216.1"/>
    </source>
</evidence>
<proteinExistence type="predicted"/>
<reference evidence="6" key="1">
    <citation type="submission" date="2020-10" db="EMBL/GenBank/DDBJ databases">
        <authorList>
            <person name="Gilroy R."/>
        </authorList>
    </citation>
    <scope>NUCLEOTIDE SEQUENCE</scope>
    <source>
        <strain evidence="6">1063</strain>
    </source>
</reference>
<keyword evidence="3" id="KW-0547">Nucleotide-binding</keyword>
<dbReference type="InterPro" id="IPR003439">
    <property type="entry name" value="ABC_transporter-like_ATP-bd"/>
</dbReference>
<dbReference type="SMART" id="SM00382">
    <property type="entry name" value="AAA"/>
    <property type="match status" value="2"/>
</dbReference>
<dbReference type="PANTHER" id="PTHR43790:SF9">
    <property type="entry name" value="GALACTOFURANOSE TRANSPORTER ATP-BINDING PROTEIN YTFR"/>
    <property type="match status" value="1"/>
</dbReference>
<dbReference type="AlphaFoldDB" id="A0A9D1L262"/>
<dbReference type="GO" id="GO:0016887">
    <property type="term" value="F:ATP hydrolysis activity"/>
    <property type="evidence" value="ECO:0007669"/>
    <property type="project" value="InterPro"/>
</dbReference>
<evidence type="ECO:0000313" key="7">
    <source>
        <dbReference type="Proteomes" id="UP000824088"/>
    </source>
</evidence>
<feature type="domain" description="ABC transporter" evidence="5">
    <location>
        <begin position="7"/>
        <end position="303"/>
    </location>
</feature>
<evidence type="ECO:0000256" key="2">
    <source>
        <dbReference type="ARBA" id="ARBA00022737"/>
    </source>
</evidence>
<keyword evidence="2" id="KW-0677">Repeat</keyword>
<dbReference type="PROSITE" id="PS00211">
    <property type="entry name" value="ABC_TRANSPORTER_1"/>
    <property type="match status" value="1"/>
</dbReference>
<name>A0A9D1L262_9FIRM</name>
<dbReference type="CDD" id="cd03215">
    <property type="entry name" value="ABC_Carb_Monos_II"/>
    <property type="match status" value="1"/>
</dbReference>
<dbReference type="InterPro" id="IPR017871">
    <property type="entry name" value="ABC_transporter-like_CS"/>
</dbReference>
<dbReference type="Proteomes" id="UP000824088">
    <property type="component" value="Unassembled WGS sequence"/>
</dbReference>
<reference evidence="6" key="2">
    <citation type="journal article" date="2021" name="PeerJ">
        <title>Extensive microbial diversity within the chicken gut microbiome revealed by metagenomics and culture.</title>
        <authorList>
            <person name="Gilroy R."/>
            <person name="Ravi A."/>
            <person name="Getino M."/>
            <person name="Pursley I."/>
            <person name="Horton D.L."/>
            <person name="Alikhan N.F."/>
            <person name="Baker D."/>
            <person name="Gharbi K."/>
            <person name="Hall N."/>
            <person name="Watson M."/>
            <person name="Adriaenssens E.M."/>
            <person name="Foster-Nyarko E."/>
            <person name="Jarju S."/>
            <person name="Secka A."/>
            <person name="Antonio M."/>
            <person name="Oren A."/>
            <person name="Chaudhuri R.R."/>
            <person name="La Ragione R."/>
            <person name="Hildebrand F."/>
            <person name="Pallen M.J."/>
        </authorList>
    </citation>
    <scope>NUCLEOTIDE SEQUENCE</scope>
    <source>
        <strain evidence="6">1063</strain>
    </source>
</reference>
<dbReference type="PANTHER" id="PTHR43790">
    <property type="entry name" value="CARBOHYDRATE TRANSPORT ATP-BINDING PROTEIN MG119-RELATED"/>
    <property type="match status" value="1"/>
</dbReference>
<dbReference type="EMBL" id="DVMN01000055">
    <property type="protein sequence ID" value="HIU21216.1"/>
    <property type="molecule type" value="Genomic_DNA"/>
</dbReference>
<dbReference type="SUPFAM" id="SSF52540">
    <property type="entry name" value="P-loop containing nucleoside triphosphate hydrolases"/>
    <property type="match status" value="2"/>
</dbReference>
<evidence type="ECO:0000259" key="5">
    <source>
        <dbReference type="PROSITE" id="PS50893"/>
    </source>
</evidence>
<protein>
    <submittedName>
        <fullName evidence="6">ABC transporter ATP-binding protein</fullName>
    </submittedName>
</protein>
<organism evidence="6 7">
    <name type="scientific">Candidatus Limadaptatus stercorigallinarum</name>
    <dbReference type="NCBI Taxonomy" id="2840845"/>
    <lineage>
        <taxon>Bacteria</taxon>
        <taxon>Bacillati</taxon>
        <taxon>Bacillota</taxon>
        <taxon>Clostridia</taxon>
        <taxon>Eubacteriales</taxon>
        <taxon>Candidatus Limadaptatus</taxon>
    </lineage>
</organism>
<evidence type="ECO:0000256" key="3">
    <source>
        <dbReference type="ARBA" id="ARBA00022741"/>
    </source>
</evidence>
<evidence type="ECO:0000256" key="1">
    <source>
        <dbReference type="ARBA" id="ARBA00022448"/>
    </source>
</evidence>
<feature type="domain" description="ABC transporter" evidence="5">
    <location>
        <begin position="320"/>
        <end position="603"/>
    </location>
</feature>
<evidence type="ECO:0000256" key="4">
    <source>
        <dbReference type="ARBA" id="ARBA00022840"/>
    </source>
</evidence>
<sequence length="614" mass="68049">MTKPVAVQMKGISKYFGDVAANKNVNLTVYEGEILSVLGENGSGKTTLMNMLSGIYFPDEGEIVIEGEPVVIRSPRDAYKYRIGMVHQHFKLVDVFTALDNVILGEEMPPYSVREQAEELKEEAAAPRYLVDNDDAEAPVKTVRYTDTALGRFRLALRTSALPFIKLGKKLRFNWLPKKRGQEARDIAAKYGFDIDLNKKIYDMSVSEKQTVEIIKVLYRGADILILDEPTAVLTPQETEKLFGVLRNMREDGKSIIIITHKLNEVMEISDRVAVLRKGEFIGAVNTSETSVQELTDMMVGHKTDLNIHRGEPVGCEERLIVNGLSLTNHEGVKKLSDVSFTARSGEIFGIAGIAGSGQRELLEAIAGLQRPDGGSITYNDPKTGKEENLMRKSPAKIRELGVRLSFVPEDRLGMGLVGSMDIIDNMMLRSYKRGKLLFVESKKDKKAKADAKKGDIKRTLKPKSSPHFDGFFLDRKRPKELAERIIKDLEVVTPSSHTPVRRLSGGNIQKVLVGREIAAAPTVLMAAYPVRGLDINSSYTIYNLLNEQKENGVAVIYVGEDLDVLIELCDRIMVLCAGKVTGIVDGRQADKETIGLMMTDSLSSKDAEEVAND</sequence>
<dbReference type="CDD" id="cd03216">
    <property type="entry name" value="ABC_Carb_Monos_I"/>
    <property type="match status" value="1"/>
</dbReference>